<dbReference type="InterPro" id="IPR006113">
    <property type="entry name" value="6PGDH_Gnd/GntZ"/>
</dbReference>
<dbReference type="PANTHER" id="PTHR11811">
    <property type="entry name" value="6-PHOSPHOGLUCONATE DEHYDROGENASE"/>
    <property type="match status" value="1"/>
</dbReference>
<dbReference type="SUPFAM" id="SSF51735">
    <property type="entry name" value="NAD(P)-binding Rossmann-fold domains"/>
    <property type="match status" value="1"/>
</dbReference>
<proteinExistence type="inferred from homology"/>
<keyword evidence="6 10" id="KW-0560">Oxidoreductase</keyword>
<dbReference type="InterPro" id="IPR006115">
    <property type="entry name" value="6PGDH_NADP-bd"/>
</dbReference>
<dbReference type="GO" id="GO:0004616">
    <property type="term" value="F:phosphogluconate dehydrogenase (decarboxylating) activity"/>
    <property type="evidence" value="ECO:0007669"/>
    <property type="project" value="UniProtKB-EC"/>
</dbReference>
<dbReference type="OrthoDB" id="434986at2759"/>
<evidence type="ECO:0000313" key="16">
    <source>
        <dbReference type="EMBL" id="CAH2356070.1"/>
    </source>
</evidence>
<evidence type="ECO:0000256" key="8">
    <source>
        <dbReference type="ARBA" id="ARBA00023126"/>
    </source>
</evidence>
<evidence type="ECO:0000259" key="15">
    <source>
        <dbReference type="SMART" id="SM01350"/>
    </source>
</evidence>
<evidence type="ECO:0000256" key="7">
    <source>
        <dbReference type="ARBA" id="ARBA00023064"/>
    </source>
</evidence>
<dbReference type="GO" id="GO:0009051">
    <property type="term" value="P:pentose-phosphate shunt, oxidative branch"/>
    <property type="evidence" value="ECO:0007669"/>
    <property type="project" value="UniProtKB-ARBA"/>
</dbReference>
<dbReference type="Pfam" id="PF03446">
    <property type="entry name" value="NAD_binding_2"/>
    <property type="match status" value="1"/>
</dbReference>
<feature type="binding site" description="in other chain" evidence="12">
    <location>
        <position position="214"/>
    </location>
    <ligand>
        <name>substrate</name>
        <note>ligand shared between dimeric partners</note>
    </ligand>
</feature>
<feature type="domain" description="6-phosphogluconate dehydrogenase C-terminal" evidence="15">
    <location>
        <begin position="202"/>
        <end position="501"/>
    </location>
</feature>
<dbReference type="NCBIfam" id="NF006765">
    <property type="entry name" value="PRK09287.1"/>
    <property type="match status" value="1"/>
</dbReference>
<evidence type="ECO:0000256" key="12">
    <source>
        <dbReference type="PIRSR" id="PIRSR000109-2"/>
    </source>
</evidence>
<keyword evidence="8 10" id="KW-0570">Pentose shunt</keyword>
<comment type="function">
    <text evidence="1 10">Catalyzes the oxidative decarboxylation of 6-phosphogluconate to ribulose 5-phosphate and CO(2), with concomitant reduction of NADP to NADPH.</text>
</comment>
<dbReference type="GO" id="GO:0019521">
    <property type="term" value="P:D-gluconate metabolic process"/>
    <property type="evidence" value="ECO:0007669"/>
    <property type="project" value="UniProtKB-KW"/>
</dbReference>
<keyword evidence="5 10" id="KW-0521">NADP</keyword>
<dbReference type="GO" id="GO:0050661">
    <property type="term" value="F:NADP binding"/>
    <property type="evidence" value="ECO:0007669"/>
    <property type="project" value="InterPro"/>
</dbReference>
<dbReference type="PROSITE" id="PS00461">
    <property type="entry name" value="6PGD"/>
    <property type="match status" value="1"/>
</dbReference>
<dbReference type="InterPro" id="IPR006184">
    <property type="entry name" value="6PGdom_BS"/>
</dbReference>
<dbReference type="EC" id="1.1.1.44" evidence="10 14"/>
<keyword evidence="17" id="KW-1185">Reference proteome</keyword>
<evidence type="ECO:0000256" key="10">
    <source>
        <dbReference type="PIRNR" id="PIRNR000109"/>
    </source>
</evidence>
<comment type="caution">
    <text evidence="16">The sequence shown here is derived from an EMBL/GenBank/DDBJ whole genome shotgun (WGS) entry which is preliminary data.</text>
</comment>
<feature type="binding site" description="in other chain" evidence="12">
    <location>
        <position position="284"/>
    </location>
    <ligand>
        <name>substrate</name>
        <note>ligand shared between dimeric partners</note>
    </ligand>
</feature>
<feature type="binding site" description="in other chain" evidence="12">
    <location>
        <position position="311"/>
    </location>
    <ligand>
        <name>substrate</name>
        <note>ligand shared between dimeric partners</note>
    </ligand>
</feature>
<feature type="binding site" evidence="12">
    <location>
        <position position="478"/>
    </location>
    <ligand>
        <name>substrate</name>
        <note>ligand shared between dimeric partners</note>
    </ligand>
</feature>
<evidence type="ECO:0000256" key="6">
    <source>
        <dbReference type="ARBA" id="ARBA00023002"/>
    </source>
</evidence>
<dbReference type="EMBL" id="CAKXYY010000048">
    <property type="protein sequence ID" value="CAH2356070.1"/>
    <property type="molecule type" value="Genomic_DNA"/>
</dbReference>
<feature type="active site" description="Proton donor" evidence="11">
    <location>
        <position position="213"/>
    </location>
</feature>
<dbReference type="Gene3D" id="1.20.5.320">
    <property type="entry name" value="6-Phosphogluconate Dehydrogenase, domain 3"/>
    <property type="match status" value="1"/>
</dbReference>
<feature type="binding site" description="in other chain" evidence="12">
    <location>
        <position position="126"/>
    </location>
    <ligand>
        <name>substrate</name>
        <note>ligand shared between dimeric partners</note>
    </ligand>
</feature>
<feature type="binding site" evidence="13">
    <location>
        <begin position="56"/>
        <end position="58"/>
    </location>
    <ligand>
        <name>NADP(+)</name>
        <dbReference type="ChEBI" id="CHEBI:58349"/>
    </ligand>
</feature>
<dbReference type="SUPFAM" id="SSF48179">
    <property type="entry name" value="6-phosphogluconate dehydrogenase C-terminal domain-like"/>
    <property type="match status" value="1"/>
</dbReference>
<dbReference type="FunFam" id="3.40.50.720:FF:000007">
    <property type="entry name" value="6-phosphogluconate dehydrogenase, decarboxylating"/>
    <property type="match status" value="1"/>
</dbReference>
<feature type="active site" description="Proton acceptor" evidence="11">
    <location>
        <position position="206"/>
    </location>
</feature>
<dbReference type="InterPro" id="IPR008927">
    <property type="entry name" value="6-PGluconate_DH-like_C_sf"/>
</dbReference>
<evidence type="ECO:0000256" key="4">
    <source>
        <dbReference type="ARBA" id="ARBA00011738"/>
    </source>
</evidence>
<dbReference type="InterPro" id="IPR013328">
    <property type="entry name" value="6PGD_dom2"/>
</dbReference>
<evidence type="ECO:0000256" key="3">
    <source>
        <dbReference type="ARBA" id="ARBA00008419"/>
    </source>
</evidence>
<dbReference type="PIRSF" id="PIRSF000109">
    <property type="entry name" value="6PGD"/>
    <property type="match status" value="1"/>
</dbReference>
<name>A0A9P0QW10_9ASCO</name>
<dbReference type="PRINTS" id="PR00076">
    <property type="entry name" value="6PGDHDRGNASE"/>
</dbReference>
<evidence type="ECO:0000256" key="9">
    <source>
        <dbReference type="ARBA" id="ARBA00048640"/>
    </source>
</evidence>
<evidence type="ECO:0000256" key="1">
    <source>
        <dbReference type="ARBA" id="ARBA00002526"/>
    </source>
</evidence>
<comment type="similarity">
    <text evidence="3 10 14">Belongs to the 6-phosphogluconate dehydrogenase family.</text>
</comment>
<feature type="binding site" evidence="13">
    <location>
        <begin position="98"/>
        <end position="100"/>
    </location>
    <ligand>
        <name>NADP(+)</name>
        <dbReference type="ChEBI" id="CHEBI:58349"/>
    </ligand>
</feature>
<feature type="binding site" description="in other chain" evidence="12">
    <location>
        <begin position="209"/>
        <end position="210"/>
    </location>
    <ligand>
        <name>substrate</name>
        <note>ligand shared between dimeric partners</note>
    </ligand>
</feature>
<feature type="binding site" evidence="13">
    <location>
        <position position="126"/>
    </location>
    <ligand>
        <name>NADP(+)</name>
        <dbReference type="ChEBI" id="CHEBI:58349"/>
    </ligand>
</feature>
<reference evidence="16" key="1">
    <citation type="submission" date="2022-03" db="EMBL/GenBank/DDBJ databases">
        <authorList>
            <person name="Legras J.-L."/>
            <person name="Devillers H."/>
            <person name="Grondin C."/>
        </authorList>
    </citation>
    <scope>NUCLEOTIDE SEQUENCE</scope>
    <source>
        <strain evidence="16">CLIB 1423</strain>
    </source>
</reference>
<feature type="binding site" evidence="12">
    <location>
        <position position="472"/>
    </location>
    <ligand>
        <name>substrate</name>
        <note>ligand shared between dimeric partners</note>
    </ligand>
</feature>
<dbReference type="Proteomes" id="UP000837801">
    <property type="component" value="Unassembled WGS sequence"/>
</dbReference>
<evidence type="ECO:0000256" key="5">
    <source>
        <dbReference type="ARBA" id="ARBA00022857"/>
    </source>
</evidence>
<evidence type="ECO:0000256" key="14">
    <source>
        <dbReference type="RuleBase" id="RU000485"/>
    </source>
</evidence>
<dbReference type="NCBIfam" id="TIGR00873">
    <property type="entry name" value="gnd"/>
    <property type="match status" value="1"/>
</dbReference>
<feature type="binding site" evidence="13">
    <location>
        <begin position="33"/>
        <end position="38"/>
    </location>
    <ligand>
        <name>NADP(+)</name>
        <dbReference type="ChEBI" id="CHEBI:58349"/>
    </ligand>
</feature>
<accession>A0A9P0QW10</accession>
<comment type="catalytic activity">
    <reaction evidence="9 10 14">
        <text>6-phospho-D-gluconate + NADP(+) = D-ribulose 5-phosphate + CO2 + NADPH</text>
        <dbReference type="Rhea" id="RHEA:10116"/>
        <dbReference type="ChEBI" id="CHEBI:16526"/>
        <dbReference type="ChEBI" id="CHEBI:57783"/>
        <dbReference type="ChEBI" id="CHEBI:58121"/>
        <dbReference type="ChEBI" id="CHEBI:58349"/>
        <dbReference type="ChEBI" id="CHEBI:58759"/>
        <dbReference type="EC" id="1.1.1.44"/>
    </reaction>
</comment>
<protein>
    <recommendedName>
        <fullName evidence="10 14">6-phosphogluconate dehydrogenase, decarboxylating</fullName>
        <ecNumber evidence="10 14">1.1.1.44</ecNumber>
    </recommendedName>
</protein>
<dbReference type="Pfam" id="PF00393">
    <property type="entry name" value="6PGD"/>
    <property type="match status" value="1"/>
</dbReference>
<dbReference type="AlphaFoldDB" id="A0A9P0QW10"/>
<dbReference type="FunFam" id="1.20.5.320:FF:000002">
    <property type="entry name" value="6-phosphogluconate dehydrogenase, decarboxylating"/>
    <property type="match status" value="1"/>
</dbReference>
<evidence type="ECO:0000256" key="11">
    <source>
        <dbReference type="PIRSR" id="PIRSR000109-1"/>
    </source>
</evidence>
<gene>
    <name evidence="16" type="primary">GND2</name>
    <name evidence="16" type="ORF">CLIB1423_48S00122</name>
</gene>
<comment type="subunit">
    <text evidence="4 10">Homodimer.</text>
</comment>
<keyword evidence="7 14" id="KW-0311">Gluconate utilization</keyword>
<dbReference type="Gene3D" id="1.10.1040.10">
    <property type="entry name" value="N-(1-d-carboxylethyl)-l-norvaline Dehydrogenase, domain 2"/>
    <property type="match status" value="1"/>
</dbReference>
<dbReference type="Gene3D" id="3.40.50.720">
    <property type="entry name" value="NAD(P)-binding Rossmann-like Domain"/>
    <property type="match status" value="1"/>
</dbReference>
<evidence type="ECO:0000256" key="13">
    <source>
        <dbReference type="PIRSR" id="PIRSR000109-3"/>
    </source>
</evidence>
<evidence type="ECO:0000256" key="2">
    <source>
        <dbReference type="ARBA" id="ARBA00004874"/>
    </source>
</evidence>
<evidence type="ECO:0000313" key="17">
    <source>
        <dbReference type="Proteomes" id="UP000837801"/>
    </source>
</evidence>
<comment type="pathway">
    <text evidence="2 10 14">Carbohydrate degradation; pentose phosphate pathway; D-ribulose 5-phosphate from D-glucose 6-phosphate (oxidative stage): step 3/3.</text>
</comment>
<feature type="binding site" description="in other chain" evidence="12">
    <location>
        <begin position="152"/>
        <end position="154"/>
    </location>
    <ligand>
        <name>substrate</name>
        <note>ligand shared between dimeric partners</note>
    </ligand>
</feature>
<dbReference type="SMART" id="SM01350">
    <property type="entry name" value="6PGD"/>
    <property type="match status" value="1"/>
</dbReference>
<dbReference type="InterPro" id="IPR036291">
    <property type="entry name" value="NAD(P)-bd_dom_sf"/>
</dbReference>
<dbReference type="FunFam" id="1.10.1040.10:FF:000002">
    <property type="entry name" value="6-phosphogluconate dehydrogenase, decarboxylating"/>
    <property type="match status" value="1"/>
</dbReference>
<organism evidence="16 17">
    <name type="scientific">[Candida] railenensis</name>
    <dbReference type="NCBI Taxonomy" id="45579"/>
    <lineage>
        <taxon>Eukaryota</taxon>
        <taxon>Fungi</taxon>
        <taxon>Dikarya</taxon>
        <taxon>Ascomycota</taxon>
        <taxon>Saccharomycotina</taxon>
        <taxon>Pichiomycetes</taxon>
        <taxon>Debaryomycetaceae</taxon>
        <taxon>Kurtzmaniella</taxon>
    </lineage>
</organism>
<dbReference type="InterPro" id="IPR006183">
    <property type="entry name" value="Pgluconate_DH"/>
</dbReference>
<dbReference type="InterPro" id="IPR006114">
    <property type="entry name" value="6PGDH_C"/>
</dbReference>
<sequence length="514" mass="56115">MSSINRIANVASHLSNSQISTNNNASGDIGLIGLAVMGQNLILNAADHGYTVVAYNRTVAKVDEFLANEAKGKSIIGAHSIKELCANLKRPRRIILLVKAGSPVDAFIEQLLPFLEKGDIIIDGGNSHFPDSNRRYAELGEKGIYFVGSGVSGGEEGARYGPSLMPGGAKEAWPHIKDIFQDIAAKTDGEPCCDWVGEAGAGHYVKMVHNGIEYGDMQLICEAYDLLKRVGKFTDKEIGDVFAKWNKGVLDSFLIEITRDILYFNDPTDGVPVLEKILDTAGQKGTGKWTAINALDLGMPVTLIGEAVFSRCLSALKSERVRASKVLGGPSVEGESPITDREKFVDDLEQALYASKIISYAQGFMLIREAAKEYGWKLNNPAIALMWRGGCIIRSVFLGEITSAYRENPDLENLLFHPFFKNAITKAQSGWRASIGKAIEYGVPVPAFTTALSFYDGYRSEKLPANLLQAQRDYFGAHTFQTLPGKENDFLKGDWIHVNWTGRGGNISASTYDA</sequence>